<dbReference type="InterPro" id="IPR050266">
    <property type="entry name" value="AB_hydrolase_sf"/>
</dbReference>
<organism evidence="2 3">
    <name type="scientific">Paenibacillus anseongense</name>
    <dbReference type="NCBI Taxonomy" id="2682845"/>
    <lineage>
        <taxon>Bacteria</taxon>
        <taxon>Bacillati</taxon>
        <taxon>Bacillota</taxon>
        <taxon>Bacilli</taxon>
        <taxon>Bacillales</taxon>
        <taxon>Paenibacillaceae</taxon>
        <taxon>Paenibacillus</taxon>
    </lineage>
</organism>
<evidence type="ECO:0000313" key="2">
    <source>
        <dbReference type="EMBL" id="MVQ33912.1"/>
    </source>
</evidence>
<evidence type="ECO:0000313" key="3">
    <source>
        <dbReference type="Proteomes" id="UP000467637"/>
    </source>
</evidence>
<reference evidence="2 3" key="1">
    <citation type="submission" date="2019-12" db="EMBL/GenBank/DDBJ databases">
        <authorList>
            <person name="Huq M.A."/>
        </authorList>
    </citation>
    <scope>NUCLEOTIDE SEQUENCE [LARGE SCALE GENOMIC DNA]</scope>
    <source>
        <strain evidence="2 3">MAH-34</strain>
    </source>
</reference>
<evidence type="ECO:0000259" key="1">
    <source>
        <dbReference type="Pfam" id="PF00561"/>
    </source>
</evidence>
<comment type="caution">
    <text evidence="2">The sequence shown here is derived from an EMBL/GenBank/DDBJ whole genome shotgun (WGS) entry which is preliminary data.</text>
</comment>
<accession>A0ABW9U1E3</accession>
<dbReference type="GO" id="GO:0016787">
    <property type="term" value="F:hydrolase activity"/>
    <property type="evidence" value="ECO:0007669"/>
    <property type="project" value="UniProtKB-KW"/>
</dbReference>
<dbReference type="InterPro" id="IPR029058">
    <property type="entry name" value="AB_hydrolase_fold"/>
</dbReference>
<dbReference type="Gene3D" id="3.40.50.1820">
    <property type="entry name" value="alpha/beta hydrolase"/>
    <property type="match status" value="1"/>
</dbReference>
<dbReference type="PRINTS" id="PR00111">
    <property type="entry name" value="ABHYDROLASE"/>
</dbReference>
<keyword evidence="2" id="KW-0378">Hydrolase</keyword>
<dbReference type="PANTHER" id="PTHR43798">
    <property type="entry name" value="MONOACYLGLYCEROL LIPASE"/>
    <property type="match status" value="1"/>
</dbReference>
<dbReference type="SUPFAM" id="SSF53474">
    <property type="entry name" value="alpha/beta-Hydrolases"/>
    <property type="match status" value="1"/>
</dbReference>
<protein>
    <submittedName>
        <fullName evidence="2">Alpha/beta fold hydrolase</fullName>
    </submittedName>
</protein>
<feature type="domain" description="AB hydrolase-1" evidence="1">
    <location>
        <begin position="38"/>
        <end position="262"/>
    </location>
</feature>
<dbReference type="Gene3D" id="1.10.10.10">
    <property type="entry name" value="Winged helix-like DNA-binding domain superfamily/Winged helix DNA-binding domain"/>
    <property type="match status" value="1"/>
</dbReference>
<gene>
    <name evidence="2" type="ORF">GON05_04530</name>
</gene>
<dbReference type="Proteomes" id="UP000467637">
    <property type="component" value="Unassembled WGS sequence"/>
</dbReference>
<dbReference type="InterPro" id="IPR036388">
    <property type="entry name" value="WH-like_DNA-bd_sf"/>
</dbReference>
<dbReference type="InterPro" id="IPR000073">
    <property type="entry name" value="AB_hydrolase_1"/>
</dbReference>
<name>A0ABW9U1E3_9BACL</name>
<proteinExistence type="predicted"/>
<dbReference type="Pfam" id="PF00561">
    <property type="entry name" value="Abhydrolase_1"/>
    <property type="match status" value="1"/>
</dbReference>
<sequence>MIEPNIDRNGGASVSFAQVNGVSLYYEFITSTRDSEETIVFFHGNGFDSSRWGHLIDGLKEDYHLLLVDLRGCGKSEPTLGEISWDLFVDDIYTLIGHLNLQNFHLIGHSFGGSLAIFFAIRYPKLVKCLVLISINVLFPETSGSTVIKNYMDLIEKYGMGYMLQHFLLPSLTVHPFRHEEAQRLYNMYVEVPVESYMKLFKLHIEQRPVSELSRIQSPTLLLAGECDTVYPSSFQNMTAELIPDATFYIVPNAANAIFIDQPDVTVEWIKGFIQRKMNRPAEVQDMEPSEMASSVQHMWDTYLQTLIPSRKNPEPVMKVELLFGFRVSVNGQEILDGWNKRYAQNIFVYLVLHPASTREDLCDAIFPTLPLPVALKNLKVYLNYLKNLLTYDQDQNSILKTDRKHLYLQCKIECDLLDFFEHIKQTLHHEDNEAEMYDRCTRLFRFMRNKEIMPGIFDQWFIEKKARAEFRLGLLAAWLSGQEKKRGNFMKAAELQKLANYYTSVEE</sequence>
<keyword evidence="3" id="KW-1185">Reference proteome</keyword>
<dbReference type="EMBL" id="WSEM01000004">
    <property type="protein sequence ID" value="MVQ33912.1"/>
    <property type="molecule type" value="Genomic_DNA"/>
</dbReference>